<dbReference type="InterPro" id="IPR007607">
    <property type="entry name" value="BacA/B"/>
</dbReference>
<name>A0A317CP94_9GAMM</name>
<reference evidence="2 3" key="1">
    <citation type="submission" date="2018-05" db="EMBL/GenBank/DDBJ databases">
        <title>Leucothrix arctica sp. nov., isolated from Arctic seawater.</title>
        <authorList>
            <person name="Choi A."/>
            <person name="Baek K."/>
        </authorList>
    </citation>
    <scope>NUCLEOTIDE SEQUENCE [LARGE SCALE GENOMIC DNA]</scope>
    <source>
        <strain evidence="2 3">JCM 18388</strain>
    </source>
</reference>
<sequence>MLMFGKKNKPTEITKPRRIASQLEPDVELVGDLSFSGLLQVKGNIYGNVIAPMDSDATLLLEADATITGEVRVPYIQIKGKVTGDVYATNRISIKAGAIVIGNIHYEEIELDQGAHLAGRLISSKEEAITD</sequence>
<dbReference type="PANTHER" id="PTHR35024">
    <property type="entry name" value="HYPOTHETICAL CYTOSOLIC PROTEIN"/>
    <property type="match status" value="1"/>
</dbReference>
<dbReference type="AlphaFoldDB" id="A0A317CP94"/>
<dbReference type="EMBL" id="QGKM01000004">
    <property type="protein sequence ID" value="PWR00327.1"/>
    <property type="molecule type" value="Genomic_DNA"/>
</dbReference>
<gene>
    <name evidence="2" type="ORF">DKW60_01870</name>
</gene>
<dbReference type="OrthoDB" id="5294247at2"/>
<organism evidence="2 3">
    <name type="scientific">Leucothrix pacifica</name>
    <dbReference type="NCBI Taxonomy" id="1247513"/>
    <lineage>
        <taxon>Bacteria</taxon>
        <taxon>Pseudomonadati</taxon>
        <taxon>Pseudomonadota</taxon>
        <taxon>Gammaproteobacteria</taxon>
        <taxon>Thiotrichales</taxon>
        <taxon>Thiotrichaceae</taxon>
        <taxon>Leucothrix</taxon>
    </lineage>
</organism>
<comment type="similarity">
    <text evidence="1">Belongs to the bactofilin family.</text>
</comment>
<protein>
    <submittedName>
        <fullName evidence="2">Polymer-forming cytoskeletal protein</fullName>
    </submittedName>
</protein>
<comment type="caution">
    <text evidence="2">The sequence shown here is derived from an EMBL/GenBank/DDBJ whole genome shotgun (WGS) entry which is preliminary data.</text>
</comment>
<accession>A0A317CP94</accession>
<evidence type="ECO:0000313" key="2">
    <source>
        <dbReference type="EMBL" id="PWR00327.1"/>
    </source>
</evidence>
<evidence type="ECO:0000256" key="1">
    <source>
        <dbReference type="ARBA" id="ARBA00044755"/>
    </source>
</evidence>
<dbReference type="Proteomes" id="UP000245539">
    <property type="component" value="Unassembled WGS sequence"/>
</dbReference>
<proteinExistence type="inferred from homology"/>
<dbReference type="Pfam" id="PF04519">
    <property type="entry name" value="Bactofilin"/>
    <property type="match status" value="1"/>
</dbReference>
<keyword evidence="3" id="KW-1185">Reference proteome</keyword>
<evidence type="ECO:0000313" key="3">
    <source>
        <dbReference type="Proteomes" id="UP000245539"/>
    </source>
</evidence>
<dbReference type="PANTHER" id="PTHR35024:SF4">
    <property type="entry name" value="POLYMER-FORMING CYTOSKELETAL PROTEIN"/>
    <property type="match status" value="1"/>
</dbReference>